<keyword evidence="6" id="KW-0378">Hydrolase</keyword>
<evidence type="ECO:0000256" key="1">
    <source>
        <dbReference type="SAM" id="MobiDB-lite"/>
    </source>
</evidence>
<keyword evidence="2" id="KW-0732">Signal</keyword>
<feature type="domain" description="DUF5117" evidence="4">
    <location>
        <begin position="125"/>
        <end position="320"/>
    </location>
</feature>
<protein>
    <submittedName>
        <fullName evidence="6">Zinc-dependent metalloprotease</fullName>
    </submittedName>
</protein>
<feature type="domain" description="EcxA zinc-binding" evidence="3">
    <location>
        <begin position="495"/>
        <end position="817"/>
    </location>
</feature>
<feature type="chain" id="PRO_5045877914" evidence="2">
    <location>
        <begin position="35"/>
        <end position="902"/>
    </location>
</feature>
<evidence type="ECO:0000259" key="3">
    <source>
        <dbReference type="Pfam" id="PF16313"/>
    </source>
</evidence>
<feature type="region of interest" description="Disordered" evidence="1">
    <location>
        <begin position="35"/>
        <end position="63"/>
    </location>
</feature>
<gene>
    <name evidence="6" type="ORF">M0L44_09045</name>
</gene>
<feature type="signal peptide" evidence="2">
    <location>
        <begin position="1"/>
        <end position="34"/>
    </location>
</feature>
<dbReference type="PANTHER" id="PTHR38478:SF1">
    <property type="entry name" value="ZINC DEPENDENT METALLOPROTEASE DOMAIN LIPOPROTEIN"/>
    <property type="match status" value="1"/>
</dbReference>
<comment type="caution">
    <text evidence="6">The sequence shown here is derived from an EMBL/GenBank/DDBJ whole genome shotgun (WGS) entry which is preliminary data.</text>
</comment>
<dbReference type="GO" id="GO:0008237">
    <property type="term" value="F:metallopeptidase activity"/>
    <property type="evidence" value="ECO:0007669"/>
    <property type="project" value="UniProtKB-KW"/>
</dbReference>
<dbReference type="EMBL" id="JAMXMC010000005">
    <property type="protein sequence ID" value="MCO5976854.1"/>
    <property type="molecule type" value="Genomic_DNA"/>
</dbReference>
<proteinExistence type="predicted"/>
<evidence type="ECO:0000313" key="7">
    <source>
        <dbReference type="Proteomes" id="UP001204851"/>
    </source>
</evidence>
<dbReference type="Pfam" id="PF17148">
    <property type="entry name" value="DUF5117"/>
    <property type="match status" value="1"/>
</dbReference>
<dbReference type="CDD" id="cd04276">
    <property type="entry name" value="ZnMc_MMP_like_2"/>
    <property type="match status" value="1"/>
</dbReference>
<evidence type="ECO:0000259" key="5">
    <source>
        <dbReference type="Pfam" id="PF17162"/>
    </source>
</evidence>
<dbReference type="InterPro" id="IPR034032">
    <property type="entry name" value="Zn_MMP-like_bac"/>
</dbReference>
<dbReference type="Pfam" id="PF17162">
    <property type="entry name" value="DUF5118"/>
    <property type="match status" value="1"/>
</dbReference>
<reference evidence="6 7" key="1">
    <citation type="submission" date="2022-06" db="EMBL/GenBank/DDBJ databases">
        <title>Ideonella sp. NS12-5 Genome sequencing and assembly.</title>
        <authorList>
            <person name="Jung Y."/>
        </authorList>
    </citation>
    <scope>NUCLEOTIDE SEQUENCE [LARGE SCALE GENOMIC DNA]</scope>
    <source>
        <strain evidence="6 7">NS12-5</strain>
    </source>
</reference>
<feature type="compositionally biased region" description="Low complexity" evidence="1">
    <location>
        <begin position="35"/>
        <end position="57"/>
    </location>
</feature>
<dbReference type="Gene3D" id="3.40.390.10">
    <property type="entry name" value="Collagenase (Catalytic Domain)"/>
    <property type="match status" value="1"/>
</dbReference>
<dbReference type="RefSeq" id="WP_252769356.1">
    <property type="nucleotide sequence ID" value="NZ_JAMXMC010000005.1"/>
</dbReference>
<accession>A0ABT1BKX1</accession>
<keyword evidence="6" id="KW-0482">Metalloprotease</keyword>
<sequence length="902" mass="98257">MPQPTSSSAAPATAFRPVRTVLVSALMGALGAMAQAQPGTPEPAAAASAPAAAARPDPNAPKPFDEVVKDAQRTEGFFPVWRKDDKVWLEIPAERLGQPFLLTAGINQSVGERGLYASQMGPDWTAEFRMVGKQIQLIALNTAYRPGADKASQAAVRQAFAESLLGAAPVASAPHPQRKSVLIDAGFLLSDIVGYSTQLEAAFRLPYGLARGESSFESVRADEGLTTLNVRLLYATPRLPAPPLTPPPVPTPPPPETTPDPRNFFVGVTYSLAKLPEQPMAPRLADPRLGFFTEDFTDFSGDLKPNQRVHYVDRWRLEKKDPAAELSEPVKPITYWLDKNIPERYRATITAGILEWNKAFEKIGFKNAIVVRQQPDDADFDTLDAGHASIRWFVGADVGFARGPSKADPRSGEILDADIAMSDVFARGARRTLAEDTDGAKAQVLRQATQAAQSLVLGGGRGDEERCNYAQEAAEQMGFALDLLEARGDIAPDSPEAEAFVQAVIKDVITHEVGHTLGLKHNFKASTTVTREQLKDPAWTATHGISGSVMDYNAYNLSLRSEATSSITNTTLGPYDYWAIEYAYKPIAPGQEAQELGRIASRSTEPTLAYADDSDAEGGPVGGIDPLANRFDLGDDPLAWYSRRMELSRELWTRVQARGARPGDDPLRARRVLLSGFRQLRNMPEMVAKYVGGMQTLRDLPGTTDRPAYQPVAPERQRQALKLLAKDVFSVDSFSFRPEFLSSLSPDYTEWERAKPVSIPSVVLQLQTQALDKLMSAGTAQRLLELPNYLSPAQRPGALSLDEVYATLQASVWSELQSGREIEPMRRSLQREHLQRVVAILTKGGAKLPADAASLVRWHAVKLQAQLKAAAGRGSLSVASRAHLAESLGTLTEALRAVMDRS</sequence>
<evidence type="ECO:0000259" key="4">
    <source>
        <dbReference type="Pfam" id="PF17148"/>
    </source>
</evidence>
<dbReference type="InterPro" id="IPR024079">
    <property type="entry name" value="MetalloPept_cat_dom_sf"/>
</dbReference>
<feature type="domain" description="DUF5118" evidence="5">
    <location>
        <begin position="61"/>
        <end position="106"/>
    </location>
</feature>
<name>A0ABT1BKX1_9BURK</name>
<dbReference type="SUPFAM" id="SSF55486">
    <property type="entry name" value="Metalloproteases ('zincins'), catalytic domain"/>
    <property type="match status" value="1"/>
</dbReference>
<dbReference type="PANTHER" id="PTHR38478">
    <property type="entry name" value="PEPTIDASE M1A AND M12B"/>
    <property type="match status" value="1"/>
</dbReference>
<dbReference type="Proteomes" id="UP001204851">
    <property type="component" value="Unassembled WGS sequence"/>
</dbReference>
<keyword evidence="7" id="KW-1185">Reference proteome</keyword>
<feature type="region of interest" description="Disordered" evidence="1">
    <location>
        <begin position="239"/>
        <end position="259"/>
    </location>
</feature>
<evidence type="ECO:0000313" key="6">
    <source>
        <dbReference type="EMBL" id="MCO5976854.1"/>
    </source>
</evidence>
<organism evidence="6 7">
    <name type="scientific">Ideonella oryzae</name>
    <dbReference type="NCBI Taxonomy" id="2937441"/>
    <lineage>
        <taxon>Bacteria</taxon>
        <taxon>Pseudomonadati</taxon>
        <taxon>Pseudomonadota</taxon>
        <taxon>Betaproteobacteria</taxon>
        <taxon>Burkholderiales</taxon>
        <taxon>Sphaerotilaceae</taxon>
        <taxon>Ideonella</taxon>
    </lineage>
</organism>
<dbReference type="InterPro" id="IPR033413">
    <property type="entry name" value="DUF5117"/>
</dbReference>
<dbReference type="Pfam" id="PF16313">
    <property type="entry name" value="DUF4953"/>
    <property type="match status" value="1"/>
</dbReference>
<feature type="compositionally biased region" description="Pro residues" evidence="1">
    <location>
        <begin position="239"/>
        <end position="258"/>
    </location>
</feature>
<evidence type="ECO:0000256" key="2">
    <source>
        <dbReference type="SAM" id="SignalP"/>
    </source>
</evidence>
<dbReference type="InterPro" id="IPR032534">
    <property type="entry name" value="EcxA_zinc-bd"/>
</dbReference>
<keyword evidence="6" id="KW-0645">Protease</keyword>
<dbReference type="InterPro" id="IPR033428">
    <property type="entry name" value="DUF5118"/>
</dbReference>